<evidence type="ECO:0000313" key="1">
    <source>
        <dbReference type="EMBL" id="MEB2577465.1"/>
    </source>
</evidence>
<dbReference type="EMBL" id="JAWRLE010000001">
    <property type="protein sequence ID" value="MEB2577465.1"/>
    <property type="molecule type" value="Genomic_DNA"/>
</dbReference>
<accession>A0ABU5WED9</accession>
<proteinExistence type="predicted"/>
<comment type="caution">
    <text evidence="1">The sequence shown here is derived from an EMBL/GenBank/DDBJ whole genome shotgun (WGS) entry which is preliminary data.</text>
</comment>
<dbReference type="Pfam" id="PF13424">
    <property type="entry name" value="TPR_12"/>
    <property type="match status" value="1"/>
</dbReference>
<dbReference type="Proteomes" id="UP001304467">
    <property type="component" value="Unassembled WGS sequence"/>
</dbReference>
<keyword evidence="2" id="KW-1185">Reference proteome</keyword>
<dbReference type="SMART" id="SM00028">
    <property type="entry name" value="TPR"/>
    <property type="match status" value="2"/>
</dbReference>
<evidence type="ECO:0000313" key="2">
    <source>
        <dbReference type="Proteomes" id="UP001304467"/>
    </source>
</evidence>
<gene>
    <name evidence="1" type="ORF">SB593_00645</name>
</gene>
<organism evidence="1 2">
    <name type="scientific">Burkholderia anthinoferrum</name>
    <dbReference type="NCBI Taxonomy" id="3090833"/>
    <lineage>
        <taxon>Bacteria</taxon>
        <taxon>Pseudomonadati</taxon>
        <taxon>Pseudomonadota</taxon>
        <taxon>Betaproteobacteria</taxon>
        <taxon>Burkholderiales</taxon>
        <taxon>Burkholderiaceae</taxon>
        <taxon>Burkholderia</taxon>
    </lineage>
</organism>
<reference evidence="1 2" key="1">
    <citation type="journal article" date="2023" name="Front. Microbiol.">
        <title>Genomic analyses of Burkholderia respiratory isolates indicates two evolutionarily distinct B. anthina clades.</title>
        <authorList>
            <person name="Pham A."/>
            <person name="Volmer J.G."/>
            <person name="Chambers D.C."/>
            <person name="Smith D.J."/>
            <person name="Reid D.W."/>
            <person name="Burr L."/>
            <person name="Wells T.J."/>
        </authorList>
    </citation>
    <scope>NUCLEOTIDE SEQUENCE [LARGE SCALE GENOMIC DNA]</scope>
    <source>
        <strain evidence="1 2">BCCIQ07A</strain>
    </source>
</reference>
<name>A0ABU5WED9_9BURK</name>
<dbReference type="InterPro" id="IPR019734">
    <property type="entry name" value="TPR_rpt"/>
</dbReference>
<dbReference type="Gene3D" id="1.25.40.10">
    <property type="entry name" value="Tetratricopeptide repeat domain"/>
    <property type="match status" value="1"/>
</dbReference>
<protein>
    <submittedName>
        <fullName evidence="1">Tetratricopeptide repeat protein</fullName>
    </submittedName>
</protein>
<sequence length="165" mass="18190">MRPFGCERLPRLRAVAHAEQRRSFDRIPDDLLNDVGYRLADAGVAVERGLAMIDTHLAQSPDVAYALDSKGWALYRLGRNDDALAWFDRAIAILAKDDDAREALAIGLERKGEVLWKLGHRDEARNAFAQAEKIQPANDALAETLKRLNVQARSAGATAPGTSRT</sequence>
<dbReference type="SUPFAM" id="SSF48452">
    <property type="entry name" value="TPR-like"/>
    <property type="match status" value="1"/>
</dbReference>
<dbReference type="RefSeq" id="WP_226093979.1">
    <property type="nucleotide sequence ID" value="NZ_JAWRKY010000002.1"/>
</dbReference>
<dbReference type="InterPro" id="IPR011990">
    <property type="entry name" value="TPR-like_helical_dom_sf"/>
</dbReference>